<dbReference type="EMBL" id="KZ805405">
    <property type="protein sequence ID" value="PVH98825.1"/>
    <property type="molecule type" value="Genomic_DNA"/>
</dbReference>
<dbReference type="AlphaFoldDB" id="A0A2V1DLL6"/>
<sequence>FPTLVFSNAAAVLANQLYHTSMLLLLQRKPRFVTQVQPNSPDFSLLWQSHRICGIAVNNDRWDCWDPCLVASFLVAAKTATHQSQHNIILSTLANIQEFTGWNVAHHVESLKHEW</sequence>
<proteinExistence type="predicted"/>
<protein>
    <submittedName>
        <fullName evidence="1">Uncharacterized protein</fullName>
    </submittedName>
</protein>
<dbReference type="Proteomes" id="UP000244855">
    <property type="component" value="Unassembled WGS sequence"/>
</dbReference>
<keyword evidence="2" id="KW-1185">Reference proteome</keyword>
<evidence type="ECO:0000313" key="2">
    <source>
        <dbReference type="Proteomes" id="UP000244855"/>
    </source>
</evidence>
<gene>
    <name evidence="1" type="ORF">DM02DRAFT_508348</name>
</gene>
<organism evidence="1 2">
    <name type="scientific">Periconia macrospinosa</name>
    <dbReference type="NCBI Taxonomy" id="97972"/>
    <lineage>
        <taxon>Eukaryota</taxon>
        <taxon>Fungi</taxon>
        <taxon>Dikarya</taxon>
        <taxon>Ascomycota</taxon>
        <taxon>Pezizomycotina</taxon>
        <taxon>Dothideomycetes</taxon>
        <taxon>Pleosporomycetidae</taxon>
        <taxon>Pleosporales</taxon>
        <taxon>Massarineae</taxon>
        <taxon>Periconiaceae</taxon>
        <taxon>Periconia</taxon>
    </lineage>
</organism>
<feature type="non-terminal residue" evidence="1">
    <location>
        <position position="1"/>
    </location>
</feature>
<evidence type="ECO:0000313" key="1">
    <source>
        <dbReference type="EMBL" id="PVH98825.1"/>
    </source>
</evidence>
<feature type="non-terminal residue" evidence="1">
    <location>
        <position position="115"/>
    </location>
</feature>
<dbReference type="OrthoDB" id="4475584at2759"/>
<reference evidence="1 2" key="1">
    <citation type="journal article" date="2018" name="Sci. Rep.">
        <title>Comparative genomics provides insights into the lifestyle and reveals functional heterogeneity of dark septate endophytic fungi.</title>
        <authorList>
            <person name="Knapp D.G."/>
            <person name="Nemeth J.B."/>
            <person name="Barry K."/>
            <person name="Hainaut M."/>
            <person name="Henrissat B."/>
            <person name="Johnson J."/>
            <person name="Kuo A."/>
            <person name="Lim J.H.P."/>
            <person name="Lipzen A."/>
            <person name="Nolan M."/>
            <person name="Ohm R.A."/>
            <person name="Tamas L."/>
            <person name="Grigoriev I.V."/>
            <person name="Spatafora J.W."/>
            <person name="Nagy L.G."/>
            <person name="Kovacs G.M."/>
        </authorList>
    </citation>
    <scope>NUCLEOTIDE SEQUENCE [LARGE SCALE GENOMIC DNA]</scope>
    <source>
        <strain evidence="1 2">DSE2036</strain>
    </source>
</reference>
<name>A0A2V1DLL6_9PLEO</name>
<dbReference type="STRING" id="97972.A0A2V1DLL6"/>
<accession>A0A2V1DLL6</accession>